<organism evidence="1">
    <name type="scientific">uncultured Eubacteriales bacterium</name>
    <dbReference type="NCBI Taxonomy" id="172733"/>
    <lineage>
        <taxon>Bacteria</taxon>
        <taxon>Bacillati</taxon>
        <taxon>Bacillota</taxon>
        <taxon>Clostridia</taxon>
        <taxon>Eubacteriales</taxon>
        <taxon>environmental samples</taxon>
    </lineage>
</organism>
<dbReference type="EMBL" id="FLUN01000001">
    <property type="protein sequence ID" value="SBW02537.1"/>
    <property type="molecule type" value="Genomic_DNA"/>
</dbReference>
<evidence type="ECO:0000313" key="1">
    <source>
        <dbReference type="EMBL" id="SBW02537.1"/>
    </source>
</evidence>
<gene>
    <name evidence="1" type="ORF">KL86CLO1_11662</name>
</gene>
<dbReference type="AlphaFoldDB" id="A0A212JT45"/>
<sequence>MTSVDIENLFEYLKIHHEHNPKVHNRLLMKAWLELLEPYAPADVKAALIATMRESRHFPDCQDVAVKCAQTAATQSAPQTPAQPSRASIEEFHATYRRLKEEGKI</sequence>
<accession>A0A212JT45</accession>
<name>A0A212JT45_9FIRM</name>
<reference evidence="1" key="1">
    <citation type="submission" date="2016-04" db="EMBL/GenBank/DDBJ databases">
        <authorList>
            <person name="Evans L.H."/>
            <person name="Alamgir A."/>
            <person name="Owens N."/>
            <person name="Weber N.D."/>
            <person name="Virtaneva K."/>
            <person name="Barbian K."/>
            <person name="Babar A."/>
            <person name="Rosenke K."/>
        </authorList>
    </citation>
    <scope>NUCLEOTIDE SEQUENCE</scope>
    <source>
        <strain evidence="1">86</strain>
    </source>
</reference>
<evidence type="ECO:0008006" key="2">
    <source>
        <dbReference type="Google" id="ProtNLM"/>
    </source>
</evidence>
<proteinExistence type="predicted"/>
<protein>
    <recommendedName>
        <fullName evidence="2">Replicative helicase inhibitor G39P N-terminal domain-containing protein</fullName>
    </recommendedName>
</protein>